<dbReference type="InterPro" id="IPR027417">
    <property type="entry name" value="P-loop_NTPase"/>
</dbReference>
<protein>
    <submittedName>
        <fullName evidence="1">P-loop containing nucleoside triphosphate hydrolase protein</fullName>
    </submittedName>
</protein>
<keyword evidence="2" id="KW-1185">Reference proteome</keyword>
<evidence type="ECO:0000313" key="2">
    <source>
        <dbReference type="Proteomes" id="UP000325780"/>
    </source>
</evidence>
<dbReference type="GO" id="GO:0016787">
    <property type="term" value="F:hydrolase activity"/>
    <property type="evidence" value="ECO:0007669"/>
    <property type="project" value="UniProtKB-KW"/>
</dbReference>
<dbReference type="PANTHER" id="PTHR36978">
    <property type="entry name" value="P-LOOP CONTAINING NUCLEOTIDE TRIPHOSPHATE HYDROLASE"/>
    <property type="match status" value="1"/>
</dbReference>
<dbReference type="EMBL" id="ML742036">
    <property type="protein sequence ID" value="KAE8153680.1"/>
    <property type="molecule type" value="Genomic_DNA"/>
</dbReference>
<sequence length="296" mass="34172">MELIERWLYDVPEPPKRTRDRPMKILALGMSRSGTESLSRALRILGYDHVFHGFEMWQNTPMLWKGWTQFGRRKWGQSRDTHGTSGLTRADFDSFFGHCEAITDQPGAIFAPELIAAYPEAKVILNHRNVDAWHRSFCTVLRPLTTGLFYHVLPYFNANLYWEAQYLSECVKSFYHGSWERHGKWVYEQHNATIRGMVPADRLLEWTVEDGWEPLCRFLEKEVPPDEFPSGNTVDNTHDSHDNDLLKCVVSARRNLSLCIACVGVLVAVGLGRRVNWGQWIRAVDVRASINSFIAF</sequence>
<keyword evidence="1" id="KW-0378">Hydrolase</keyword>
<dbReference type="SUPFAM" id="SSF52540">
    <property type="entry name" value="P-loop containing nucleoside triphosphate hydrolases"/>
    <property type="match status" value="1"/>
</dbReference>
<dbReference type="InterPro" id="IPR040632">
    <property type="entry name" value="Sulfotransfer_4"/>
</dbReference>
<reference evidence="1 2" key="1">
    <citation type="submission" date="2019-04" db="EMBL/GenBank/DDBJ databases">
        <title>Friends and foes A comparative genomics study of 23 Aspergillus species from section Flavi.</title>
        <authorList>
            <consortium name="DOE Joint Genome Institute"/>
            <person name="Kjaerbolling I."/>
            <person name="Vesth T."/>
            <person name="Frisvad J.C."/>
            <person name="Nybo J.L."/>
            <person name="Theobald S."/>
            <person name="Kildgaard S."/>
            <person name="Isbrandt T."/>
            <person name="Kuo A."/>
            <person name="Sato A."/>
            <person name="Lyhne E.K."/>
            <person name="Kogle M.E."/>
            <person name="Wiebenga A."/>
            <person name="Kun R.S."/>
            <person name="Lubbers R.J."/>
            <person name="Makela M.R."/>
            <person name="Barry K."/>
            <person name="Chovatia M."/>
            <person name="Clum A."/>
            <person name="Daum C."/>
            <person name="Haridas S."/>
            <person name="He G."/>
            <person name="LaButti K."/>
            <person name="Lipzen A."/>
            <person name="Mondo S."/>
            <person name="Riley R."/>
            <person name="Salamov A."/>
            <person name="Simmons B.A."/>
            <person name="Magnuson J.K."/>
            <person name="Henrissat B."/>
            <person name="Mortensen U.H."/>
            <person name="Larsen T.O."/>
            <person name="Devries R.P."/>
            <person name="Grigoriev I.V."/>
            <person name="Machida M."/>
            <person name="Baker S.E."/>
            <person name="Andersen M.R."/>
        </authorList>
    </citation>
    <scope>NUCLEOTIDE SEQUENCE [LARGE SCALE GENOMIC DNA]</scope>
    <source>
        <strain evidence="1 2">IBT 18842</strain>
    </source>
</reference>
<gene>
    <name evidence="1" type="ORF">BDV25DRAFT_168453</name>
</gene>
<dbReference type="PANTHER" id="PTHR36978:SF8">
    <property type="entry name" value="NAD DEPENDENT EPIMERASE_DEHYDRATASE"/>
    <property type="match status" value="1"/>
</dbReference>
<evidence type="ECO:0000313" key="1">
    <source>
        <dbReference type="EMBL" id="KAE8153680.1"/>
    </source>
</evidence>
<dbReference type="OrthoDB" id="408152at2759"/>
<dbReference type="AlphaFoldDB" id="A0A5N6U570"/>
<dbReference type="Pfam" id="PF17784">
    <property type="entry name" value="Sulfotransfer_4"/>
    <property type="match status" value="1"/>
</dbReference>
<organism evidence="1 2">
    <name type="scientific">Aspergillus avenaceus</name>
    <dbReference type="NCBI Taxonomy" id="36643"/>
    <lineage>
        <taxon>Eukaryota</taxon>
        <taxon>Fungi</taxon>
        <taxon>Dikarya</taxon>
        <taxon>Ascomycota</taxon>
        <taxon>Pezizomycotina</taxon>
        <taxon>Eurotiomycetes</taxon>
        <taxon>Eurotiomycetidae</taxon>
        <taxon>Eurotiales</taxon>
        <taxon>Aspergillaceae</taxon>
        <taxon>Aspergillus</taxon>
        <taxon>Aspergillus subgen. Circumdati</taxon>
    </lineage>
</organism>
<proteinExistence type="predicted"/>
<name>A0A5N6U570_ASPAV</name>
<dbReference type="Proteomes" id="UP000325780">
    <property type="component" value="Unassembled WGS sequence"/>
</dbReference>
<dbReference type="Gene3D" id="3.40.50.300">
    <property type="entry name" value="P-loop containing nucleotide triphosphate hydrolases"/>
    <property type="match status" value="1"/>
</dbReference>
<accession>A0A5N6U570</accession>